<comment type="similarity">
    <text evidence="1">Belongs to the oligoribonuclease family.</text>
</comment>
<dbReference type="InterPro" id="IPR013520">
    <property type="entry name" value="Ribonucl_H"/>
</dbReference>
<dbReference type="Gene3D" id="3.30.420.10">
    <property type="entry name" value="Ribonuclease H-like superfamily/Ribonuclease H"/>
    <property type="match status" value="1"/>
</dbReference>
<dbReference type="InterPro" id="IPR022894">
    <property type="entry name" value="Oligoribonuclease"/>
</dbReference>
<evidence type="ECO:0000313" key="6">
    <source>
        <dbReference type="EMBL" id="TFY70421.1"/>
    </source>
</evidence>
<proteinExistence type="inferred from homology"/>
<dbReference type="GO" id="GO:0000175">
    <property type="term" value="F:3'-5'-RNA exonuclease activity"/>
    <property type="evidence" value="ECO:0007669"/>
    <property type="project" value="InterPro"/>
</dbReference>
<dbReference type="Pfam" id="PF00929">
    <property type="entry name" value="RNase_T"/>
    <property type="match status" value="1"/>
</dbReference>
<organism evidence="6 7">
    <name type="scientific">Dentipellis fragilis</name>
    <dbReference type="NCBI Taxonomy" id="205917"/>
    <lineage>
        <taxon>Eukaryota</taxon>
        <taxon>Fungi</taxon>
        <taxon>Dikarya</taxon>
        <taxon>Basidiomycota</taxon>
        <taxon>Agaricomycotina</taxon>
        <taxon>Agaricomycetes</taxon>
        <taxon>Russulales</taxon>
        <taxon>Hericiaceae</taxon>
        <taxon>Dentipellis</taxon>
    </lineage>
</organism>
<reference evidence="6 7" key="1">
    <citation type="submission" date="2019-02" db="EMBL/GenBank/DDBJ databases">
        <title>Genome sequencing of the rare red list fungi Dentipellis fragilis.</title>
        <authorList>
            <person name="Buettner E."/>
            <person name="Kellner H."/>
        </authorList>
    </citation>
    <scope>NUCLEOTIDE SEQUENCE [LARGE SCALE GENOMIC DNA]</scope>
    <source>
        <strain evidence="6 7">DSM 105465</strain>
    </source>
</reference>
<dbReference type="CDD" id="cd06135">
    <property type="entry name" value="Orn"/>
    <property type="match status" value="1"/>
</dbReference>
<accession>A0A4Y9Z9F5</accession>
<evidence type="ECO:0000313" key="7">
    <source>
        <dbReference type="Proteomes" id="UP000298327"/>
    </source>
</evidence>
<dbReference type="PANTHER" id="PTHR11046:SF0">
    <property type="entry name" value="OLIGORIBONUCLEASE, MITOCHONDRIAL"/>
    <property type="match status" value="1"/>
</dbReference>
<gene>
    <name evidence="6" type="ORF">EVG20_g2582</name>
</gene>
<dbReference type="FunFam" id="3.30.420.10:FF:000003">
    <property type="entry name" value="Oligoribonuclease"/>
    <property type="match status" value="1"/>
</dbReference>
<dbReference type="EMBL" id="SEOQ01000102">
    <property type="protein sequence ID" value="TFY70421.1"/>
    <property type="molecule type" value="Genomic_DNA"/>
</dbReference>
<feature type="domain" description="Exonuclease" evidence="5">
    <location>
        <begin position="13"/>
        <end position="187"/>
    </location>
</feature>
<name>A0A4Y9Z9F5_9AGAM</name>
<dbReference type="SMART" id="SM00479">
    <property type="entry name" value="EXOIII"/>
    <property type="match status" value="1"/>
</dbReference>
<keyword evidence="2" id="KW-0540">Nuclease</keyword>
<dbReference type="SUPFAM" id="SSF53098">
    <property type="entry name" value="Ribonuclease H-like"/>
    <property type="match status" value="1"/>
</dbReference>
<keyword evidence="7" id="KW-1185">Reference proteome</keyword>
<evidence type="ECO:0000256" key="4">
    <source>
        <dbReference type="ARBA" id="ARBA00022839"/>
    </source>
</evidence>
<evidence type="ECO:0000259" key="5">
    <source>
        <dbReference type="SMART" id="SM00479"/>
    </source>
</evidence>
<dbReference type="GO" id="GO:0005739">
    <property type="term" value="C:mitochondrion"/>
    <property type="evidence" value="ECO:0007669"/>
    <property type="project" value="TreeGrafter"/>
</dbReference>
<dbReference type="InterPro" id="IPR012337">
    <property type="entry name" value="RNaseH-like_sf"/>
</dbReference>
<dbReference type="NCBIfam" id="NF003765">
    <property type="entry name" value="PRK05359.1"/>
    <property type="match status" value="1"/>
</dbReference>
<evidence type="ECO:0000256" key="3">
    <source>
        <dbReference type="ARBA" id="ARBA00022801"/>
    </source>
</evidence>
<dbReference type="InterPro" id="IPR036397">
    <property type="entry name" value="RNaseH_sf"/>
</dbReference>
<dbReference type="GO" id="GO:0003676">
    <property type="term" value="F:nucleic acid binding"/>
    <property type="evidence" value="ECO:0007669"/>
    <property type="project" value="InterPro"/>
</dbReference>
<dbReference type="OrthoDB" id="270189at2759"/>
<dbReference type="STRING" id="205917.A0A4Y9Z9F5"/>
<evidence type="ECO:0000256" key="2">
    <source>
        <dbReference type="ARBA" id="ARBA00022722"/>
    </source>
</evidence>
<dbReference type="AlphaFoldDB" id="A0A4Y9Z9F5"/>
<keyword evidence="3" id="KW-0378">Hydrolase</keyword>
<protein>
    <recommendedName>
        <fullName evidence="5">Exonuclease domain-containing protein</fullName>
    </recommendedName>
</protein>
<evidence type="ECO:0000256" key="1">
    <source>
        <dbReference type="ARBA" id="ARBA00009921"/>
    </source>
</evidence>
<dbReference type="Proteomes" id="UP000298327">
    <property type="component" value="Unassembled WGS sequence"/>
</dbReference>
<keyword evidence="4" id="KW-0269">Exonuclease</keyword>
<dbReference type="PANTHER" id="PTHR11046">
    <property type="entry name" value="OLIGORIBONUCLEASE, MITOCHONDRIAL"/>
    <property type="match status" value="1"/>
</dbReference>
<sequence length="200" mass="22736">MASAKPMAFSDGPLVWIDCEMTGLDLRKDKIIEVAVLITNGNLDVVDEGIEYVVRTDKADLDAMDEWCTKQHGSSGLTEHCLNSPCSMSTVQDAVMQYIKKWVPEQRTAVLAGNSVHADKAFLAKDMPAVVDWLHYRIVDVSSIKELHRRWYPNHPYPKTQESSHRALDDIRGSIRELQWYRDNIFVPPEALQSPTLVKR</sequence>
<comment type="caution">
    <text evidence="6">The sequence shown here is derived from an EMBL/GenBank/DDBJ whole genome shotgun (WGS) entry which is preliminary data.</text>
</comment>